<feature type="transmembrane region" description="Helical" evidence="2">
    <location>
        <begin position="129"/>
        <end position="151"/>
    </location>
</feature>
<gene>
    <name evidence="3" type="ORF">OKIOD_LOCUS7058</name>
</gene>
<evidence type="ECO:0000256" key="2">
    <source>
        <dbReference type="SAM" id="Phobius"/>
    </source>
</evidence>
<accession>A0ABN7SI67</accession>
<name>A0ABN7SI67_OIKDI</name>
<sequence length="226" mass="26029">MRRFGESKRISRNKRIDQQQELRWKRPNGNSFFQSLPTRKVHDIREKRSEKYFEDTEQEREDMMNRMVRAPRNACSLIFFFAINPFLGLFNIGMYIYASYLLSLAKKALVLNRLEKANGLTVHALKWSWYSLITAIFLACYMPFSVIIFIIRHADAVKAGIPIDVIWDLDQRCGKGDESACVCMKALSSITVSPEEPTVPSTVIDYCTVPLSSLGFDSSLLQVQNR</sequence>
<dbReference type="EMBL" id="OU015569">
    <property type="protein sequence ID" value="CAG5098251.1"/>
    <property type="molecule type" value="Genomic_DNA"/>
</dbReference>
<protein>
    <submittedName>
        <fullName evidence="3">Oidioi.mRNA.OKI2018_I69.XSR.g15500.t1.cds</fullName>
    </submittedName>
</protein>
<feature type="region of interest" description="Disordered" evidence="1">
    <location>
        <begin position="1"/>
        <end position="20"/>
    </location>
</feature>
<keyword evidence="2" id="KW-0812">Transmembrane</keyword>
<evidence type="ECO:0000313" key="3">
    <source>
        <dbReference type="EMBL" id="CAG5098251.1"/>
    </source>
</evidence>
<organism evidence="3 4">
    <name type="scientific">Oikopleura dioica</name>
    <name type="common">Tunicate</name>
    <dbReference type="NCBI Taxonomy" id="34765"/>
    <lineage>
        <taxon>Eukaryota</taxon>
        <taxon>Metazoa</taxon>
        <taxon>Chordata</taxon>
        <taxon>Tunicata</taxon>
        <taxon>Appendicularia</taxon>
        <taxon>Copelata</taxon>
        <taxon>Oikopleuridae</taxon>
        <taxon>Oikopleura</taxon>
    </lineage>
</organism>
<evidence type="ECO:0000256" key="1">
    <source>
        <dbReference type="SAM" id="MobiDB-lite"/>
    </source>
</evidence>
<dbReference type="Proteomes" id="UP001158576">
    <property type="component" value="Chromosome XSR"/>
</dbReference>
<reference evidence="3 4" key="1">
    <citation type="submission" date="2021-04" db="EMBL/GenBank/DDBJ databases">
        <authorList>
            <person name="Bliznina A."/>
        </authorList>
    </citation>
    <scope>NUCLEOTIDE SEQUENCE [LARGE SCALE GENOMIC DNA]</scope>
</reference>
<keyword evidence="2" id="KW-0472">Membrane</keyword>
<feature type="transmembrane region" description="Helical" evidence="2">
    <location>
        <begin position="74"/>
        <end position="98"/>
    </location>
</feature>
<keyword evidence="2" id="KW-1133">Transmembrane helix</keyword>
<proteinExistence type="predicted"/>
<keyword evidence="4" id="KW-1185">Reference proteome</keyword>
<evidence type="ECO:0000313" key="4">
    <source>
        <dbReference type="Proteomes" id="UP001158576"/>
    </source>
</evidence>